<reference evidence="2 3" key="1">
    <citation type="submission" date="2015-08" db="EMBL/GenBank/DDBJ databases">
        <authorList>
            <person name="Babu N.S."/>
            <person name="Beckwith C.J."/>
            <person name="Beseler K.G."/>
            <person name="Brison A."/>
            <person name="Carone J.V."/>
            <person name="Caskin T.P."/>
            <person name="Diamond M."/>
            <person name="Durham M.E."/>
            <person name="Foxe J.M."/>
            <person name="Go M."/>
            <person name="Henderson B.A."/>
            <person name="Jones I.B."/>
            <person name="McGettigan J.A."/>
            <person name="Micheletti S.J."/>
            <person name="Nasrallah M.E."/>
            <person name="Ortiz D."/>
            <person name="Piller C.R."/>
            <person name="Privatt S.R."/>
            <person name="Schneider S.L."/>
            <person name="Sharp S."/>
            <person name="Smith T.C."/>
            <person name="Stanton J.D."/>
            <person name="Ullery H.E."/>
            <person name="Wilson R.J."/>
            <person name="Serrano M.G."/>
            <person name="Buck G."/>
            <person name="Lee V."/>
            <person name="Wang Y."/>
            <person name="Carvalho R."/>
            <person name="Voegtly L."/>
            <person name="Shi R."/>
            <person name="Duckworth R."/>
            <person name="Johnson A."/>
            <person name="Loviza R."/>
            <person name="Walstead R."/>
            <person name="Shah Z."/>
            <person name="Kiflezghi M."/>
            <person name="Wade K."/>
            <person name="Ball S.L."/>
            <person name="Bradley K.W."/>
            <person name="Asai D.J."/>
            <person name="Bowman C.A."/>
            <person name="Russell D.A."/>
            <person name="Pope W.H."/>
            <person name="Jacobs-Sera D."/>
            <person name="Hendrix R.W."/>
            <person name="Hatfull G.F."/>
        </authorList>
    </citation>
    <scope>NUCLEOTIDE SEQUENCE [LARGE SCALE GENOMIC DNA]</scope>
    <source>
        <strain evidence="2 3">DSM 27710</strain>
    </source>
</reference>
<evidence type="ECO:0000313" key="3">
    <source>
        <dbReference type="Proteomes" id="UP000055590"/>
    </source>
</evidence>
<name>A0A0K1PCW3_9BACT</name>
<keyword evidence="3" id="KW-1185">Reference proteome</keyword>
<accession>A0A0K1PCW3</accession>
<protein>
    <submittedName>
        <fullName evidence="2">Uncharacterized protein</fullName>
    </submittedName>
</protein>
<evidence type="ECO:0000256" key="1">
    <source>
        <dbReference type="SAM" id="MobiDB-lite"/>
    </source>
</evidence>
<dbReference type="AlphaFoldDB" id="A0A0K1PCW3"/>
<gene>
    <name evidence="2" type="ORF">AKJ08_1729</name>
</gene>
<dbReference type="KEGG" id="vin:AKJ08_1729"/>
<sequence>MLLSLPTPLILRLFGGRASSEDPSPLTIEKAGSSPRGRASGLF</sequence>
<organism evidence="2 3">
    <name type="scientific">Vulgatibacter incomptus</name>
    <dbReference type="NCBI Taxonomy" id="1391653"/>
    <lineage>
        <taxon>Bacteria</taxon>
        <taxon>Pseudomonadati</taxon>
        <taxon>Myxococcota</taxon>
        <taxon>Myxococcia</taxon>
        <taxon>Myxococcales</taxon>
        <taxon>Cystobacterineae</taxon>
        <taxon>Vulgatibacteraceae</taxon>
        <taxon>Vulgatibacter</taxon>
    </lineage>
</organism>
<dbReference type="STRING" id="1391653.AKJ08_1729"/>
<dbReference type="EMBL" id="CP012332">
    <property type="protein sequence ID" value="AKU91342.1"/>
    <property type="molecule type" value="Genomic_DNA"/>
</dbReference>
<dbReference type="Proteomes" id="UP000055590">
    <property type="component" value="Chromosome"/>
</dbReference>
<evidence type="ECO:0000313" key="2">
    <source>
        <dbReference type="EMBL" id="AKU91342.1"/>
    </source>
</evidence>
<proteinExistence type="predicted"/>
<feature type="region of interest" description="Disordered" evidence="1">
    <location>
        <begin position="16"/>
        <end position="43"/>
    </location>
</feature>